<feature type="domain" description="F-box" evidence="1">
    <location>
        <begin position="12"/>
        <end position="58"/>
    </location>
</feature>
<reference evidence="2 3" key="1">
    <citation type="journal article" date="2019" name="Sci. Rep.">
        <title>A high-quality genome of Eragrostis curvula grass provides insights into Poaceae evolution and supports new strategies to enhance forage quality.</title>
        <authorList>
            <person name="Carballo J."/>
            <person name="Santos B.A.C.M."/>
            <person name="Zappacosta D."/>
            <person name="Garbus I."/>
            <person name="Selva J.P."/>
            <person name="Gallo C.A."/>
            <person name="Diaz A."/>
            <person name="Albertini E."/>
            <person name="Caccamo M."/>
            <person name="Echenique V."/>
        </authorList>
    </citation>
    <scope>NUCLEOTIDE SEQUENCE [LARGE SCALE GENOMIC DNA]</scope>
    <source>
        <strain evidence="3">cv. Victoria</strain>
        <tissue evidence="2">Leaf</tissue>
    </source>
</reference>
<proteinExistence type="predicted"/>
<dbReference type="PROSITE" id="PS50181">
    <property type="entry name" value="FBOX"/>
    <property type="match status" value="1"/>
</dbReference>
<organism evidence="2 3">
    <name type="scientific">Eragrostis curvula</name>
    <name type="common">weeping love grass</name>
    <dbReference type="NCBI Taxonomy" id="38414"/>
    <lineage>
        <taxon>Eukaryota</taxon>
        <taxon>Viridiplantae</taxon>
        <taxon>Streptophyta</taxon>
        <taxon>Embryophyta</taxon>
        <taxon>Tracheophyta</taxon>
        <taxon>Spermatophyta</taxon>
        <taxon>Magnoliopsida</taxon>
        <taxon>Liliopsida</taxon>
        <taxon>Poales</taxon>
        <taxon>Poaceae</taxon>
        <taxon>PACMAD clade</taxon>
        <taxon>Chloridoideae</taxon>
        <taxon>Eragrostideae</taxon>
        <taxon>Eragrostidinae</taxon>
        <taxon>Eragrostis</taxon>
    </lineage>
</organism>
<evidence type="ECO:0000313" key="2">
    <source>
        <dbReference type="EMBL" id="TVU45880.1"/>
    </source>
</evidence>
<dbReference type="OrthoDB" id="639965at2759"/>
<dbReference type="EMBL" id="RWGY01000004">
    <property type="protein sequence ID" value="TVU45880.1"/>
    <property type="molecule type" value="Genomic_DNA"/>
</dbReference>
<evidence type="ECO:0000313" key="3">
    <source>
        <dbReference type="Proteomes" id="UP000324897"/>
    </source>
</evidence>
<comment type="caution">
    <text evidence="2">The sequence shown here is derived from an EMBL/GenBank/DDBJ whole genome shotgun (WGS) entry which is preliminary data.</text>
</comment>
<feature type="non-terminal residue" evidence="2">
    <location>
        <position position="1"/>
    </location>
</feature>
<dbReference type="AlphaFoldDB" id="A0A5J9WEQ9"/>
<dbReference type="SMART" id="SM00256">
    <property type="entry name" value="FBOX"/>
    <property type="match status" value="1"/>
</dbReference>
<dbReference type="SUPFAM" id="SSF81383">
    <property type="entry name" value="F-box domain"/>
    <property type="match status" value="1"/>
</dbReference>
<dbReference type="Proteomes" id="UP000324897">
    <property type="component" value="Chromosome 5"/>
</dbReference>
<evidence type="ECO:0000259" key="1">
    <source>
        <dbReference type="PROSITE" id="PS50181"/>
    </source>
</evidence>
<dbReference type="Pfam" id="PF12937">
    <property type="entry name" value="F-box-like"/>
    <property type="match status" value="1"/>
</dbReference>
<gene>
    <name evidence="2" type="ORF">EJB05_05388</name>
</gene>
<sequence length="434" mass="49085">MDEPAVEVPRSRAALPSLPDDALADILARLTPRGVAAARAVCRAWRGVVDGRRLLRADLLPLSVGGIFIGFRYHSFPEFFSRPSSSAGRRVSGQMDDYLPFPSAAAADYDGEHGFSLSGHCNGLLLLQDASLYRHDYVVVNPATRAWAPVPPLPAASRWEAHIIASATTSRRSDRASPHHHHHYEVISVPHISYCWPQLYPSVVTEADEWPPPTIAAHIFSSSTRRWEERLSLSDNKYQMIAPPVGARAGEYSGIYLGKSKNGVYLASVNHTFLLRKSILQIWVLNESGDQMEWSLKHHRDLQHVRPPDNDNSTETTGPWVLQDVNFNLYRHLFPKNQTIAATEEEYAWDSDKDNIFDSRGRVEQKGCGYFFILGFHPFKEIIFFSQSFDRGLAYHLDSLKVQDLGNLHPTEYDYFANMYPDIDVSFPYTPCWI</sequence>
<protein>
    <recommendedName>
        <fullName evidence="1">F-box domain-containing protein</fullName>
    </recommendedName>
</protein>
<keyword evidence="3" id="KW-1185">Reference proteome</keyword>
<accession>A0A5J9WEQ9</accession>
<dbReference type="Gene3D" id="1.20.1280.50">
    <property type="match status" value="1"/>
</dbReference>
<dbReference type="InterPro" id="IPR001810">
    <property type="entry name" value="F-box_dom"/>
</dbReference>
<dbReference type="PANTHER" id="PTHR34591">
    <property type="entry name" value="OS03G0653100 PROTEIN-RELATED"/>
    <property type="match status" value="1"/>
</dbReference>
<name>A0A5J9WEQ9_9POAL</name>
<dbReference type="Gramene" id="TVU45880">
    <property type="protein sequence ID" value="TVU45880"/>
    <property type="gene ID" value="EJB05_05388"/>
</dbReference>
<dbReference type="InterPro" id="IPR036047">
    <property type="entry name" value="F-box-like_dom_sf"/>
</dbReference>